<keyword evidence="6" id="KW-1185">Reference proteome</keyword>
<dbReference type="GO" id="GO:0005524">
    <property type="term" value="F:ATP binding"/>
    <property type="evidence" value="ECO:0007669"/>
    <property type="project" value="UniProtKB-KW"/>
</dbReference>
<proteinExistence type="predicted"/>
<dbReference type="InterPro" id="IPR017871">
    <property type="entry name" value="ABC_transporter-like_CS"/>
</dbReference>
<dbReference type="InterPro" id="IPR003439">
    <property type="entry name" value="ABC_transporter-like_ATP-bd"/>
</dbReference>
<dbReference type="SUPFAM" id="SSF52540">
    <property type="entry name" value="P-loop containing nucleoside triphosphate hydrolases"/>
    <property type="match status" value="1"/>
</dbReference>
<dbReference type="PROSITE" id="PS00211">
    <property type="entry name" value="ABC_TRANSPORTER_1"/>
    <property type="match status" value="1"/>
</dbReference>
<sequence length="292" mass="30488">MRRRAAGYVRRMDGSAPVIDAQGLRVVRGGREAVRGVDFGIPPGEVTGLLGPSGCGKSSLMRAIMGVQVVAGGTVTVLGRPAGHPGLRRRVGYAAQTPSVYADLTVAENLRYFAAVLRAPRSDAERVLAETGLAESRKQQVGRLSGGQRARASLAVALLGSPELLVLDEPTVGLDPVLREELWQMFHTLRRSGTSLLVSSHVMDEAGRCDRLLLMREGRVVAAETPDALRERTGTPDLEQAFLRLVRGGESAGAAGPSAAPRTPGPGTGGPTGGHGRHERPGGGSADTGARS</sequence>
<dbReference type="PANTHER" id="PTHR43038">
    <property type="entry name" value="ATP-BINDING CASSETTE, SUB-FAMILY H, MEMBER 1"/>
    <property type="match status" value="1"/>
</dbReference>
<dbReference type="InterPro" id="IPR027417">
    <property type="entry name" value="P-loop_NTPase"/>
</dbReference>
<evidence type="ECO:0000313" key="5">
    <source>
        <dbReference type="EMBL" id="GAA4931455.1"/>
    </source>
</evidence>
<dbReference type="CDD" id="cd03230">
    <property type="entry name" value="ABC_DR_subfamily_A"/>
    <property type="match status" value="1"/>
</dbReference>
<evidence type="ECO:0000259" key="4">
    <source>
        <dbReference type="PROSITE" id="PS50893"/>
    </source>
</evidence>
<feature type="domain" description="ABC transporter" evidence="4">
    <location>
        <begin position="19"/>
        <end position="242"/>
    </location>
</feature>
<dbReference type="InterPro" id="IPR003593">
    <property type="entry name" value="AAA+_ATPase"/>
</dbReference>
<feature type="compositionally biased region" description="Low complexity" evidence="3">
    <location>
        <begin position="248"/>
        <end position="262"/>
    </location>
</feature>
<protein>
    <submittedName>
        <fullName evidence="5">ABC transporter ATP-binding protein</fullName>
    </submittedName>
</protein>
<gene>
    <name evidence="5" type="ORF">GCM10023224_09280</name>
</gene>
<comment type="caution">
    <text evidence="5">The sequence shown here is derived from an EMBL/GenBank/DDBJ whole genome shotgun (WGS) entry which is preliminary data.</text>
</comment>
<keyword evidence="1" id="KW-0547">Nucleotide-binding</keyword>
<evidence type="ECO:0000256" key="3">
    <source>
        <dbReference type="SAM" id="MobiDB-lite"/>
    </source>
</evidence>
<evidence type="ECO:0000313" key="6">
    <source>
        <dbReference type="Proteomes" id="UP001499993"/>
    </source>
</evidence>
<dbReference type="SMART" id="SM00382">
    <property type="entry name" value="AAA"/>
    <property type="match status" value="1"/>
</dbReference>
<evidence type="ECO:0000256" key="1">
    <source>
        <dbReference type="ARBA" id="ARBA00022741"/>
    </source>
</evidence>
<dbReference type="Gene3D" id="3.40.50.300">
    <property type="entry name" value="P-loop containing nucleotide triphosphate hydrolases"/>
    <property type="match status" value="1"/>
</dbReference>
<dbReference type="Pfam" id="PF00005">
    <property type="entry name" value="ABC_tran"/>
    <property type="match status" value="1"/>
</dbReference>
<dbReference type="PROSITE" id="PS50893">
    <property type="entry name" value="ABC_TRANSPORTER_2"/>
    <property type="match status" value="1"/>
</dbReference>
<keyword evidence="2 5" id="KW-0067">ATP-binding</keyword>
<accession>A0ABP9GEB5</accession>
<organism evidence="5 6">
    <name type="scientific">Streptomonospora halophila</name>
    <dbReference type="NCBI Taxonomy" id="427369"/>
    <lineage>
        <taxon>Bacteria</taxon>
        <taxon>Bacillati</taxon>
        <taxon>Actinomycetota</taxon>
        <taxon>Actinomycetes</taxon>
        <taxon>Streptosporangiales</taxon>
        <taxon>Nocardiopsidaceae</taxon>
        <taxon>Streptomonospora</taxon>
    </lineage>
</organism>
<feature type="region of interest" description="Disordered" evidence="3">
    <location>
        <begin position="248"/>
        <end position="292"/>
    </location>
</feature>
<evidence type="ECO:0000256" key="2">
    <source>
        <dbReference type="ARBA" id="ARBA00022840"/>
    </source>
</evidence>
<dbReference type="Proteomes" id="UP001499993">
    <property type="component" value="Unassembled WGS sequence"/>
</dbReference>
<name>A0ABP9GEB5_9ACTN</name>
<reference evidence="6" key="1">
    <citation type="journal article" date="2019" name="Int. J. Syst. Evol. Microbiol.">
        <title>The Global Catalogue of Microorganisms (GCM) 10K type strain sequencing project: providing services to taxonomists for standard genome sequencing and annotation.</title>
        <authorList>
            <consortium name="The Broad Institute Genomics Platform"/>
            <consortium name="The Broad Institute Genome Sequencing Center for Infectious Disease"/>
            <person name="Wu L."/>
            <person name="Ma J."/>
        </authorList>
    </citation>
    <scope>NUCLEOTIDE SEQUENCE [LARGE SCALE GENOMIC DNA]</scope>
    <source>
        <strain evidence="6">JCM 18123</strain>
    </source>
</reference>
<dbReference type="EMBL" id="BAABIK010000003">
    <property type="protein sequence ID" value="GAA4931455.1"/>
    <property type="molecule type" value="Genomic_DNA"/>
</dbReference>
<dbReference type="PANTHER" id="PTHR43038:SF3">
    <property type="entry name" value="ABC TRANSPORTER G FAMILY MEMBER 20 ISOFORM X1"/>
    <property type="match status" value="1"/>
</dbReference>